<proteinExistence type="predicted"/>
<evidence type="ECO:0000313" key="1">
    <source>
        <dbReference type="EMBL" id="CAG6779491.1"/>
    </source>
</evidence>
<accession>A0A8D9B962</accession>
<organism evidence="1">
    <name type="scientific">Cacopsylla melanoneura</name>
    <dbReference type="NCBI Taxonomy" id="428564"/>
    <lineage>
        <taxon>Eukaryota</taxon>
        <taxon>Metazoa</taxon>
        <taxon>Ecdysozoa</taxon>
        <taxon>Arthropoda</taxon>
        <taxon>Hexapoda</taxon>
        <taxon>Insecta</taxon>
        <taxon>Pterygota</taxon>
        <taxon>Neoptera</taxon>
        <taxon>Paraneoptera</taxon>
        <taxon>Hemiptera</taxon>
        <taxon>Sternorrhyncha</taxon>
        <taxon>Psylloidea</taxon>
        <taxon>Psyllidae</taxon>
        <taxon>Psyllinae</taxon>
        <taxon>Cacopsylla</taxon>
    </lineage>
</organism>
<dbReference type="AlphaFoldDB" id="A0A8D9B962"/>
<protein>
    <submittedName>
        <fullName evidence="1">Uncharacterized protein</fullName>
    </submittedName>
</protein>
<dbReference type="EMBL" id="HBUF01614353">
    <property type="protein sequence ID" value="CAG6779491.1"/>
    <property type="molecule type" value="Transcribed_RNA"/>
</dbReference>
<reference evidence="1" key="1">
    <citation type="submission" date="2021-05" db="EMBL/GenBank/DDBJ databases">
        <authorList>
            <person name="Alioto T."/>
            <person name="Alioto T."/>
            <person name="Gomez Garrido J."/>
        </authorList>
    </citation>
    <scope>NUCLEOTIDE SEQUENCE</scope>
</reference>
<name>A0A8D9B962_9HEMI</name>
<sequence length="102" mass="11892">MKVLRVSKQVRCRALTPDEGPQDVHVCQKGTNFRRWRWMMVDVVAMVATLQRILLVFGRVVTTGNFNTVKNRQQPTVVSVSSDNRKFQHSQKQKTVFEEFQI</sequence>